<keyword evidence="6" id="KW-1185">Reference proteome</keyword>
<keyword evidence="2" id="KW-0808">Transferase</keyword>
<dbReference type="PANTHER" id="PTHR34136:SF1">
    <property type="entry name" value="UDP-N-ACETYL-D-MANNOSAMINURONIC ACID TRANSFERASE"/>
    <property type="match status" value="1"/>
</dbReference>
<keyword evidence="3" id="KW-1133">Transmembrane helix</keyword>
<dbReference type="Pfam" id="PF02397">
    <property type="entry name" value="Bac_transf"/>
    <property type="match status" value="1"/>
</dbReference>
<gene>
    <name evidence="5" type="ORF">VXS06_03860</name>
</gene>
<evidence type="ECO:0000256" key="2">
    <source>
        <dbReference type="ARBA" id="ARBA00022679"/>
    </source>
</evidence>
<proteinExistence type="predicted"/>
<evidence type="ECO:0000256" key="3">
    <source>
        <dbReference type="SAM" id="Phobius"/>
    </source>
</evidence>
<accession>A0ABU6L6H1</accession>
<evidence type="ECO:0000313" key="6">
    <source>
        <dbReference type="Proteomes" id="UP001306119"/>
    </source>
</evidence>
<dbReference type="NCBIfam" id="TIGR00696">
    <property type="entry name" value="wecG_tagA_cpsF"/>
    <property type="match status" value="1"/>
</dbReference>
<protein>
    <submittedName>
        <fullName evidence="5">WecB/TagA/CpsF family glycosyltransferase</fullName>
    </submittedName>
</protein>
<feature type="transmembrane region" description="Helical" evidence="3">
    <location>
        <begin position="409"/>
        <end position="433"/>
    </location>
</feature>
<evidence type="ECO:0000313" key="5">
    <source>
        <dbReference type="EMBL" id="MEC6830893.1"/>
    </source>
</evidence>
<keyword evidence="1" id="KW-0328">Glycosyltransferase</keyword>
<feature type="transmembrane region" description="Helical" evidence="3">
    <location>
        <begin position="570"/>
        <end position="592"/>
    </location>
</feature>
<dbReference type="PANTHER" id="PTHR34136">
    <property type="match status" value="1"/>
</dbReference>
<dbReference type="EMBL" id="JAYXUG010000002">
    <property type="protein sequence ID" value="MEC6830893.1"/>
    <property type="molecule type" value="Genomic_DNA"/>
</dbReference>
<dbReference type="InterPro" id="IPR004629">
    <property type="entry name" value="WecG_TagA_CpsF"/>
</dbReference>
<evidence type="ECO:0000256" key="1">
    <source>
        <dbReference type="ARBA" id="ARBA00022676"/>
    </source>
</evidence>
<evidence type="ECO:0000259" key="4">
    <source>
        <dbReference type="Pfam" id="PF02397"/>
    </source>
</evidence>
<organism evidence="5 6">
    <name type="scientific">Photobacterium toruni</name>
    <dbReference type="NCBI Taxonomy" id="1935446"/>
    <lineage>
        <taxon>Bacteria</taxon>
        <taxon>Pseudomonadati</taxon>
        <taxon>Pseudomonadota</taxon>
        <taxon>Gammaproteobacteria</taxon>
        <taxon>Vibrionales</taxon>
        <taxon>Vibrionaceae</taxon>
        <taxon>Photobacterium</taxon>
    </lineage>
</organism>
<name>A0ABU6L6H1_9GAMM</name>
<feature type="domain" description="Bacterial sugar transferase" evidence="4">
    <location>
        <begin position="405"/>
        <end position="590"/>
    </location>
</feature>
<comment type="caution">
    <text evidence="5">The sequence shown here is derived from an EMBL/GenBank/DDBJ whole genome shotgun (WGS) entry which is preliminary data.</text>
</comment>
<reference evidence="5 6" key="1">
    <citation type="submission" date="2024-01" db="EMBL/GenBank/DDBJ databases">
        <title>Active colonisers of the gastrointestinal tract of Atlantic salmon farmed in a warm water region.</title>
        <authorList>
            <person name="Bowman J.P."/>
        </authorList>
    </citation>
    <scope>NUCLEOTIDE SEQUENCE [LARGE SCALE GENOMIC DNA]</scope>
    <source>
        <strain evidence="5 6">S3MW1</strain>
    </source>
</reference>
<dbReference type="Pfam" id="PF03808">
    <property type="entry name" value="Glyco_tran_WecG"/>
    <property type="match status" value="1"/>
</dbReference>
<dbReference type="InterPro" id="IPR003362">
    <property type="entry name" value="Bact_transf"/>
</dbReference>
<keyword evidence="3" id="KW-0472">Membrane</keyword>
<keyword evidence="3" id="KW-0812">Transmembrane</keyword>
<dbReference type="CDD" id="cd06533">
    <property type="entry name" value="Glyco_transf_WecG_TagA"/>
    <property type="match status" value="1"/>
</dbReference>
<sequence>MNRVMNRVMITDVSILDRLIALLYSVVSFPVWVCYAIQNYSLCGRVLSRYEYCCGFDYRFCETSRLARLLAVVKGDLHLIGYSPKIAYSSDNQGVGAFSARDIHENLGIKPAEYHHLNDDVELKIYWWKKCVYPLLYAYSLLFKVSDKPINQRIRWFGIDVFNGYQNVALNIVKQLIIAIPRKKPSLIGYINADCLNKLKDSHCYRKNLSKFNLVLPDGIGLKWALKLKGILPGDNINGTDFSPKILELAEQEKWSVFFLGGKGDISKKALAKFKNIYPKLNIAGSHHGYFNDDKVIIDYINKSKTQILFVGFGTPIQEQWVIDNYEKLSVNVIICVGGMFDFYAGKVQRAPLMIRQIGCEWLYRLYQEPTRLWNRYIVGNVNFIYWNISNVLNVKLFFLNLLSRSIDVAISVSALIIWSPFHLTLYCLLFCLERRNPIFKQIRVGKNGQRFIMYKYTTMDNNITLDEEELNNYISDGIRYKNKSDPRITKIGYWLRKFSIDEIPQFFNVLKGDMKLVGPRPALESEVEKYTQIHKLRLFIKPGMTGLWQISGRSELSCKKQFELDLNYVMTRTIMLDLFILIKTIPAVLYARGAM</sequence>
<dbReference type="RefSeq" id="WP_327774130.1">
    <property type="nucleotide sequence ID" value="NZ_JAYXUG010000002.1"/>
</dbReference>
<dbReference type="Proteomes" id="UP001306119">
    <property type="component" value="Unassembled WGS sequence"/>
</dbReference>